<dbReference type="Proteomes" id="UP000652761">
    <property type="component" value="Unassembled WGS sequence"/>
</dbReference>
<evidence type="ECO:0000313" key="1">
    <source>
        <dbReference type="EMBL" id="MQL94871.1"/>
    </source>
</evidence>
<sequence length="69" mass="7329">MVQKLGRIGIGSAESARFWPSRSGVTQPVPARGSARLGWPIRLGSAQAGPIRFKLVMGRVQADPRLSSG</sequence>
<comment type="caution">
    <text evidence="1">The sequence shown here is derived from an EMBL/GenBank/DDBJ whole genome shotgun (WGS) entry which is preliminary data.</text>
</comment>
<organism evidence="1 2">
    <name type="scientific">Colocasia esculenta</name>
    <name type="common">Wild taro</name>
    <name type="synonym">Arum esculentum</name>
    <dbReference type="NCBI Taxonomy" id="4460"/>
    <lineage>
        <taxon>Eukaryota</taxon>
        <taxon>Viridiplantae</taxon>
        <taxon>Streptophyta</taxon>
        <taxon>Embryophyta</taxon>
        <taxon>Tracheophyta</taxon>
        <taxon>Spermatophyta</taxon>
        <taxon>Magnoliopsida</taxon>
        <taxon>Liliopsida</taxon>
        <taxon>Araceae</taxon>
        <taxon>Aroideae</taxon>
        <taxon>Colocasieae</taxon>
        <taxon>Colocasia</taxon>
    </lineage>
</organism>
<keyword evidence="2" id="KW-1185">Reference proteome</keyword>
<accession>A0A843VE58</accession>
<dbReference type="EMBL" id="NMUH01001723">
    <property type="protein sequence ID" value="MQL94871.1"/>
    <property type="molecule type" value="Genomic_DNA"/>
</dbReference>
<gene>
    <name evidence="1" type="ORF">Taro_027533</name>
</gene>
<evidence type="ECO:0000313" key="2">
    <source>
        <dbReference type="Proteomes" id="UP000652761"/>
    </source>
</evidence>
<name>A0A843VE58_COLES</name>
<protein>
    <submittedName>
        <fullName evidence="1">Uncharacterized protein</fullName>
    </submittedName>
</protein>
<dbReference type="AlphaFoldDB" id="A0A843VE58"/>
<reference evidence="1" key="1">
    <citation type="submission" date="2017-07" db="EMBL/GenBank/DDBJ databases">
        <title>Taro Niue Genome Assembly and Annotation.</title>
        <authorList>
            <person name="Atibalentja N."/>
            <person name="Keating K."/>
            <person name="Fields C.J."/>
        </authorList>
    </citation>
    <scope>NUCLEOTIDE SEQUENCE</scope>
    <source>
        <strain evidence="1">Niue_2</strain>
        <tissue evidence="1">Leaf</tissue>
    </source>
</reference>
<proteinExistence type="predicted"/>